<sequence length="117" mass="13910">MKVELYKNLVLDQININTEIKPQRVNPLEKELQSQTEIHLKKIEKDKLKEVTESFQKFLNQFNLDAKIVYEKEYNTLVVQVFRKDTGELIRQIPPQELLEISKRLQELVGILFKEKA</sequence>
<accession>A0A0U5AZG4</accession>
<dbReference type="RefSeq" id="WP_068513495.1">
    <property type="nucleotide sequence ID" value="NZ_AP014945.1"/>
</dbReference>
<dbReference type="PANTHER" id="PTHR37166:SF1">
    <property type="entry name" value="PROTEIN FLAG"/>
    <property type="match status" value="1"/>
</dbReference>
<gene>
    <name evidence="1" type="ORF">THC_0738</name>
</gene>
<dbReference type="Pfam" id="PF03646">
    <property type="entry name" value="FlaG"/>
    <property type="match status" value="1"/>
</dbReference>
<dbReference type="OrthoDB" id="9812344at2"/>
<organism evidence="1 2">
    <name type="scientific">Caldimicrobium thiodismutans</name>
    <dbReference type="NCBI Taxonomy" id="1653476"/>
    <lineage>
        <taxon>Bacteria</taxon>
        <taxon>Pseudomonadati</taxon>
        <taxon>Thermodesulfobacteriota</taxon>
        <taxon>Thermodesulfobacteria</taxon>
        <taxon>Thermodesulfobacteriales</taxon>
        <taxon>Thermodesulfobacteriaceae</taxon>
        <taxon>Caldimicrobium</taxon>
    </lineage>
</organism>
<dbReference type="InterPro" id="IPR035924">
    <property type="entry name" value="FlaG-like_sf"/>
</dbReference>
<dbReference type="Gene3D" id="3.30.160.170">
    <property type="entry name" value="FlaG-like"/>
    <property type="match status" value="1"/>
</dbReference>
<dbReference type="PATRIC" id="fig|1653476.3.peg.763"/>
<dbReference type="InterPro" id="IPR005186">
    <property type="entry name" value="FlaG"/>
</dbReference>
<keyword evidence="1" id="KW-0969">Cilium</keyword>
<dbReference type="EMBL" id="AP014945">
    <property type="protein sequence ID" value="BAU23129.1"/>
    <property type="molecule type" value="Genomic_DNA"/>
</dbReference>
<evidence type="ECO:0000313" key="2">
    <source>
        <dbReference type="Proteomes" id="UP000068196"/>
    </source>
</evidence>
<name>A0A0U5AZG4_9BACT</name>
<dbReference type="STRING" id="1653476.THC_0738"/>
<keyword evidence="1" id="KW-0282">Flagellum</keyword>
<dbReference type="SUPFAM" id="SSF160214">
    <property type="entry name" value="FlaG-like"/>
    <property type="match status" value="1"/>
</dbReference>
<protein>
    <submittedName>
        <fullName evidence="1">Flagellar protein FlaG</fullName>
    </submittedName>
</protein>
<reference evidence="2" key="2">
    <citation type="journal article" date="2016" name="Int. J. Syst. Evol. Microbiol.">
        <title>Caldimicrobium thiodismutans sp. nov., a sulfur-disproportionating bacterium isolated from a hot spring.</title>
        <authorList>
            <person name="Kojima H."/>
            <person name="Umezawa K."/>
            <person name="Fukui M."/>
        </authorList>
    </citation>
    <scope>NUCLEOTIDE SEQUENCE [LARGE SCALE GENOMIC DNA]</scope>
    <source>
        <strain evidence="2">TF1</strain>
    </source>
</reference>
<dbReference type="PANTHER" id="PTHR37166">
    <property type="entry name" value="PROTEIN FLAG"/>
    <property type="match status" value="1"/>
</dbReference>
<keyword evidence="2" id="KW-1185">Reference proteome</keyword>
<evidence type="ECO:0000313" key="1">
    <source>
        <dbReference type="EMBL" id="BAU23129.1"/>
    </source>
</evidence>
<dbReference type="KEGG" id="cthi:THC_0738"/>
<reference evidence="1 2" key="1">
    <citation type="journal article" date="2016" name="Int. J. Syst. Evol. Microbiol.">
        <title>Caldimicrobium thiodismutans sp. nov., a sulfur-disproportionating bacterium isolated from a hot spring, and emended description of the genus Caldimicrobium.</title>
        <authorList>
            <person name="Kojima H."/>
            <person name="Umezawa K."/>
            <person name="Fukui M."/>
        </authorList>
    </citation>
    <scope>NUCLEOTIDE SEQUENCE [LARGE SCALE GENOMIC DNA]</scope>
    <source>
        <strain evidence="1 2">TF1</strain>
    </source>
</reference>
<keyword evidence="1" id="KW-0966">Cell projection</keyword>
<dbReference type="Proteomes" id="UP000068196">
    <property type="component" value="Chromosome"/>
</dbReference>
<proteinExistence type="predicted"/>
<dbReference type="AlphaFoldDB" id="A0A0U5AZG4"/>